<evidence type="ECO:0000313" key="3">
    <source>
        <dbReference type="EMBL" id="BCZ85482.1"/>
    </source>
</evidence>
<dbReference type="Gene3D" id="1.10.3210.40">
    <property type="match status" value="1"/>
</dbReference>
<proteinExistence type="predicted"/>
<reference evidence="3 4" key="1">
    <citation type="journal article" date="2022" name="Front. Microbiol.">
        <title>Identification and characterization of a novel class of self-sufficient cytochrome P450 hydroxylase involved in cyclohexanecarboxylate degradation in Paraburkholderia terrae strain KU-64.</title>
        <authorList>
            <person name="Yamamoto T."/>
            <person name="Hasegawa Y."/>
            <person name="Iwaki H."/>
        </authorList>
    </citation>
    <scope>NUCLEOTIDE SEQUENCE [LARGE SCALE GENOMIC DNA]</scope>
    <source>
        <strain evidence="3 4">KU-64</strain>
    </source>
</reference>
<geneLocation type="plasmid" evidence="3 4">
    <name>pPT365</name>
</geneLocation>
<evidence type="ECO:0000313" key="4">
    <source>
        <dbReference type="Proteomes" id="UP001319874"/>
    </source>
</evidence>
<evidence type="ECO:0000256" key="1">
    <source>
        <dbReference type="SAM" id="MobiDB-lite"/>
    </source>
</evidence>
<gene>
    <name evidence="3" type="ORF">PTKU64_91570</name>
</gene>
<keyword evidence="3" id="KW-0614">Plasmid</keyword>
<dbReference type="EMBL" id="AP024959">
    <property type="protein sequence ID" value="BCZ85482.1"/>
    <property type="molecule type" value="Genomic_DNA"/>
</dbReference>
<dbReference type="InterPro" id="IPR011119">
    <property type="entry name" value="Unchr_helicase_relaxase_TraI"/>
</dbReference>
<name>A0ABM7U3B0_9BURK</name>
<dbReference type="Proteomes" id="UP001319874">
    <property type="component" value="Plasmid pPT365"/>
</dbReference>
<dbReference type="Pfam" id="PF07514">
    <property type="entry name" value="TraI_2"/>
    <property type="match status" value="1"/>
</dbReference>
<feature type="domain" description="Uncharacterised" evidence="2">
    <location>
        <begin position="21"/>
        <end position="216"/>
    </location>
</feature>
<feature type="compositionally biased region" description="Low complexity" evidence="1">
    <location>
        <begin position="265"/>
        <end position="274"/>
    </location>
</feature>
<organism evidence="3 4">
    <name type="scientific">Paraburkholderia terrae</name>
    <dbReference type="NCBI Taxonomy" id="311230"/>
    <lineage>
        <taxon>Bacteria</taxon>
        <taxon>Pseudomonadati</taxon>
        <taxon>Pseudomonadota</taxon>
        <taxon>Betaproteobacteria</taxon>
        <taxon>Burkholderiales</taxon>
        <taxon>Burkholderiaceae</taxon>
        <taxon>Paraburkholderia</taxon>
    </lineage>
</organism>
<evidence type="ECO:0000259" key="2">
    <source>
        <dbReference type="Pfam" id="PF07514"/>
    </source>
</evidence>
<accession>A0ABM7U3B0</accession>
<protein>
    <recommendedName>
        <fullName evidence="2">Uncharacterized domain-containing protein</fullName>
    </recommendedName>
</protein>
<dbReference type="RefSeq" id="WP_229518156.1">
    <property type="nucleotide sequence ID" value="NZ_AP024959.1"/>
</dbReference>
<keyword evidence="4" id="KW-1185">Reference proteome</keyword>
<sequence length="468" mass="49845">MSLHQNIDASALVDQYQRRVDLIGQCANEANKAEFERKWLSVLRACAAWFSSLPLSATLYHGPGGAFRCTVETAFFAMRLAGGQKFGTNLSSEKRRRIEPQYNYAVFLAAVCSRLDEPYRHFQIERDSDRAVWNPSVHGSVGTWLGASAYRVMVRDQLLPVERMRTGMLAQMLVGSELLSWLDGEVQSEMFGAINPVMQPQGVESLLHKVVRQAVNVADDADRKAQRGVFAPVSYTVPTAVQVAAELQPVVAPAPAPAHAPPPGSSLAAAASGPTPVAEPTAAKSTDASEKPSTTESADSPVEASQRAPVESASLSVQPPSEPAPASSAANQWSLHAAVGIAPGQEAASEAPVQKPIDPTAMRVTPRAAPAHEKAAAPTGFDDVLKGMPNSVREFFTALREDVASGAAKGVEWNDKGLVVAKRLIGSYGLASSTLVEHMRKRSLMVADASTDITLAPRAGQLILDRPA</sequence>
<feature type="compositionally biased region" description="Polar residues" evidence="1">
    <location>
        <begin position="283"/>
        <end position="298"/>
    </location>
</feature>
<feature type="compositionally biased region" description="Pro residues" evidence="1">
    <location>
        <begin position="253"/>
        <end position="264"/>
    </location>
</feature>
<feature type="region of interest" description="Disordered" evidence="1">
    <location>
        <begin position="253"/>
        <end position="330"/>
    </location>
</feature>